<dbReference type="InterPro" id="IPR017871">
    <property type="entry name" value="ABC_transporter-like_CS"/>
</dbReference>
<dbReference type="KEGG" id="lpil:LIP_1124"/>
<evidence type="ECO:0000256" key="3">
    <source>
        <dbReference type="ARBA" id="ARBA00022840"/>
    </source>
</evidence>
<keyword evidence="1" id="KW-0813">Transport</keyword>
<evidence type="ECO:0000259" key="4">
    <source>
        <dbReference type="PROSITE" id="PS50893"/>
    </source>
</evidence>
<sequence length="298" mass="32502">MQDESRAGALPAAEPAEVAGLERRGPAVAGGAASVRCQGLTRRFGDLTAVDGLTLEVREGELFALLGPNGAGKSTTVHMLTTVLRPTGGTAHVAGFDVLRQPREVRAQIGVVFQEPALDERLTARENLEVHAHLQGIRRAWVRETVDRALAWAELAARAGQTVRAFSGGMRRRLELARALMHGPRVLVLDEPTLGLDPQARRRLWEQVETLRRDGLTALVTTHYLPEAEACDRVAIVDRGRLLELGTPAELKRRVLGREGATLEEVFLALTGAPLRDEEAGPREQILSFHRKGGELTR</sequence>
<keyword evidence="2" id="KW-0547">Nucleotide-binding</keyword>
<dbReference type="AlphaFoldDB" id="A0A0K2SIM3"/>
<dbReference type="Pfam" id="PF00005">
    <property type="entry name" value="ABC_tran"/>
    <property type="match status" value="1"/>
</dbReference>
<dbReference type="PANTHER" id="PTHR42711:SF18">
    <property type="entry name" value="ABC TRANSPORTER, ATP-BINDING PROTEIN"/>
    <property type="match status" value="1"/>
</dbReference>
<keyword evidence="6" id="KW-1185">Reference proteome</keyword>
<dbReference type="PATRIC" id="fig|1555112.3.peg.1173"/>
<reference evidence="6" key="2">
    <citation type="journal article" date="2016" name="Int. J. Syst. Evol. Microbiol.">
        <title>Complete genome sequence and cell structure of Limnochorda pilosa, a Gram-negative spore-former within the phylum Firmicutes.</title>
        <authorList>
            <person name="Watanabe M."/>
            <person name="Kojima H."/>
            <person name="Fukui M."/>
        </authorList>
    </citation>
    <scope>NUCLEOTIDE SEQUENCE [LARGE SCALE GENOMIC DNA]</scope>
    <source>
        <strain evidence="6">HC45</strain>
    </source>
</reference>
<proteinExistence type="predicted"/>
<dbReference type="STRING" id="1555112.LIP_1124"/>
<protein>
    <recommendedName>
        <fullName evidence="4">ABC transporter domain-containing protein</fullName>
    </recommendedName>
</protein>
<dbReference type="InterPro" id="IPR003439">
    <property type="entry name" value="ABC_transporter-like_ATP-bd"/>
</dbReference>
<name>A0A0K2SIM3_LIMPI</name>
<dbReference type="InterPro" id="IPR003593">
    <property type="entry name" value="AAA+_ATPase"/>
</dbReference>
<dbReference type="Proteomes" id="UP000065807">
    <property type="component" value="Chromosome"/>
</dbReference>
<dbReference type="OrthoDB" id="9804819at2"/>
<dbReference type="EMBL" id="AP014924">
    <property type="protein sequence ID" value="BAS26981.1"/>
    <property type="molecule type" value="Genomic_DNA"/>
</dbReference>
<dbReference type="InterPro" id="IPR050763">
    <property type="entry name" value="ABC_transporter_ATP-binding"/>
</dbReference>
<evidence type="ECO:0000313" key="5">
    <source>
        <dbReference type="EMBL" id="BAS26981.1"/>
    </source>
</evidence>
<dbReference type="SUPFAM" id="SSF52540">
    <property type="entry name" value="P-loop containing nucleoside triphosphate hydrolases"/>
    <property type="match status" value="1"/>
</dbReference>
<dbReference type="PROSITE" id="PS00211">
    <property type="entry name" value="ABC_TRANSPORTER_1"/>
    <property type="match status" value="1"/>
</dbReference>
<evidence type="ECO:0000256" key="1">
    <source>
        <dbReference type="ARBA" id="ARBA00022448"/>
    </source>
</evidence>
<organism evidence="5 6">
    <name type="scientific">Limnochorda pilosa</name>
    <dbReference type="NCBI Taxonomy" id="1555112"/>
    <lineage>
        <taxon>Bacteria</taxon>
        <taxon>Bacillati</taxon>
        <taxon>Bacillota</taxon>
        <taxon>Limnochordia</taxon>
        <taxon>Limnochordales</taxon>
        <taxon>Limnochordaceae</taxon>
        <taxon>Limnochorda</taxon>
    </lineage>
</organism>
<evidence type="ECO:0000256" key="2">
    <source>
        <dbReference type="ARBA" id="ARBA00022741"/>
    </source>
</evidence>
<accession>A0A0K2SIM3</accession>
<dbReference type="PROSITE" id="PS50893">
    <property type="entry name" value="ABC_TRANSPORTER_2"/>
    <property type="match status" value="1"/>
</dbReference>
<dbReference type="Gene3D" id="3.40.50.300">
    <property type="entry name" value="P-loop containing nucleotide triphosphate hydrolases"/>
    <property type="match status" value="1"/>
</dbReference>
<dbReference type="GO" id="GO:0005524">
    <property type="term" value="F:ATP binding"/>
    <property type="evidence" value="ECO:0007669"/>
    <property type="project" value="UniProtKB-KW"/>
</dbReference>
<dbReference type="PANTHER" id="PTHR42711">
    <property type="entry name" value="ABC TRANSPORTER ATP-BINDING PROTEIN"/>
    <property type="match status" value="1"/>
</dbReference>
<keyword evidence="3" id="KW-0067">ATP-binding</keyword>
<feature type="domain" description="ABC transporter" evidence="4">
    <location>
        <begin position="35"/>
        <end position="264"/>
    </location>
</feature>
<dbReference type="InterPro" id="IPR027417">
    <property type="entry name" value="P-loop_NTPase"/>
</dbReference>
<gene>
    <name evidence="5" type="ORF">LIP_1124</name>
</gene>
<evidence type="ECO:0000313" key="6">
    <source>
        <dbReference type="Proteomes" id="UP000065807"/>
    </source>
</evidence>
<reference evidence="6" key="1">
    <citation type="submission" date="2015-07" db="EMBL/GenBank/DDBJ databases">
        <title>Complete genome sequence and phylogenetic analysis of Limnochorda pilosa.</title>
        <authorList>
            <person name="Watanabe M."/>
            <person name="Kojima H."/>
            <person name="Fukui M."/>
        </authorList>
    </citation>
    <scope>NUCLEOTIDE SEQUENCE [LARGE SCALE GENOMIC DNA]</scope>
    <source>
        <strain evidence="6">HC45</strain>
    </source>
</reference>
<dbReference type="GO" id="GO:0016887">
    <property type="term" value="F:ATP hydrolysis activity"/>
    <property type="evidence" value="ECO:0007669"/>
    <property type="project" value="InterPro"/>
</dbReference>
<dbReference type="SMART" id="SM00382">
    <property type="entry name" value="AAA"/>
    <property type="match status" value="1"/>
</dbReference>
<dbReference type="RefSeq" id="WP_082725893.1">
    <property type="nucleotide sequence ID" value="NZ_AP014924.1"/>
</dbReference>